<dbReference type="STRING" id="558173.CDOO_11605"/>
<evidence type="ECO:0000256" key="3">
    <source>
        <dbReference type="PIRSR" id="PIRSR601765-1"/>
    </source>
</evidence>
<organism evidence="4 5">
    <name type="scientific">Corynebacterium doosanense CAU 212 = DSM 45436</name>
    <dbReference type="NCBI Taxonomy" id="558173"/>
    <lineage>
        <taxon>Bacteria</taxon>
        <taxon>Bacillati</taxon>
        <taxon>Actinomycetota</taxon>
        <taxon>Actinomycetes</taxon>
        <taxon>Mycobacteriales</taxon>
        <taxon>Corynebacteriaceae</taxon>
        <taxon>Corynebacterium</taxon>
    </lineage>
</organism>
<comment type="cofactor">
    <cofactor evidence="3">
        <name>Zn(2+)</name>
        <dbReference type="ChEBI" id="CHEBI:29105"/>
    </cofactor>
    <text evidence="3">Binds 1 zinc ion per subunit.</text>
</comment>
<dbReference type="PANTHER" id="PTHR11002:SF79">
    <property type="entry name" value="CARBONIC ANHYDRASE 2"/>
    <property type="match status" value="1"/>
</dbReference>
<reference evidence="4 5" key="1">
    <citation type="submission" date="2013-09" db="EMBL/GenBank/DDBJ databases">
        <title>Complete genome sequence of Corynebacterium doosanense CAU 212(T) (=DSM 45436(T)), isolated from activated sludge.</title>
        <authorList>
            <person name="Schaffert L."/>
            <person name="Albersmeier A."/>
            <person name="Kalinowski J."/>
            <person name="Ruckert C."/>
        </authorList>
    </citation>
    <scope>NUCLEOTIDE SEQUENCE [LARGE SCALE GENOMIC DNA]</scope>
    <source>
        <strain evidence="4 5">CAU 212</strain>
    </source>
</reference>
<evidence type="ECO:0000256" key="2">
    <source>
        <dbReference type="ARBA" id="ARBA00024993"/>
    </source>
</evidence>
<dbReference type="SMART" id="SM00947">
    <property type="entry name" value="Pro_CA"/>
    <property type="match status" value="1"/>
</dbReference>
<dbReference type="EMBL" id="CP006764">
    <property type="protein sequence ID" value="AIT61834.1"/>
    <property type="molecule type" value="Genomic_DNA"/>
</dbReference>
<evidence type="ECO:0000313" key="5">
    <source>
        <dbReference type="Proteomes" id="UP000029914"/>
    </source>
</evidence>
<accession>A0A097II71</accession>
<dbReference type="GO" id="GO:0008270">
    <property type="term" value="F:zinc ion binding"/>
    <property type="evidence" value="ECO:0007669"/>
    <property type="project" value="InterPro"/>
</dbReference>
<dbReference type="Pfam" id="PF00484">
    <property type="entry name" value="Pro_CA"/>
    <property type="match status" value="1"/>
</dbReference>
<feature type="binding site" evidence="3">
    <location>
        <position position="57"/>
    </location>
    <ligand>
        <name>Zn(2+)</name>
        <dbReference type="ChEBI" id="CHEBI:29105"/>
    </ligand>
</feature>
<dbReference type="HOGENOM" id="CLU_053879_4_1_11"/>
<dbReference type="AlphaFoldDB" id="A0A097II71"/>
<sequence length="224" mass="24085">MNPMTLQPTPAQAWERLSKGNERFVQDNLAHPNMDKDRREKLRLGQNPIAVVLACSDSRVPVEHIFDAGLGDIFVVRTAGEILGEEVMGSVSYAVNSLDVPLVIVLGHEGCGAVAAAVEALDGGDLPDDHQRILIERVAPSILVARNEGKTKSFEFERRHAAETAAQLIQRMPKLGQKSAEGTVGLVAARYRQDTGAVETVATYGGVDEQRTVATINPDTPAAP</sequence>
<dbReference type="SUPFAM" id="SSF53056">
    <property type="entry name" value="beta-carbonic anhydrase, cab"/>
    <property type="match status" value="1"/>
</dbReference>
<gene>
    <name evidence="4" type="ORF">CDOO_11605</name>
</gene>
<dbReference type="CDD" id="cd03378">
    <property type="entry name" value="beta_CA_cladeC"/>
    <property type="match status" value="1"/>
</dbReference>
<name>A0A097II71_9CORY</name>
<comment type="similarity">
    <text evidence="1">Belongs to the beta-class carbonic anhydrase family.</text>
</comment>
<dbReference type="OrthoDB" id="9797527at2"/>
<evidence type="ECO:0000313" key="4">
    <source>
        <dbReference type="EMBL" id="AIT61834.1"/>
    </source>
</evidence>
<dbReference type="PANTHER" id="PTHR11002">
    <property type="entry name" value="CARBONIC ANHYDRASE"/>
    <property type="match status" value="1"/>
</dbReference>
<comment type="function">
    <text evidence="2">Catalyzes the reversible hydration of carbon dioxide to form bicarbonate.</text>
</comment>
<proteinExistence type="inferred from homology"/>
<keyword evidence="5" id="KW-1185">Reference proteome</keyword>
<feature type="binding site" evidence="3">
    <location>
        <position position="111"/>
    </location>
    <ligand>
        <name>Zn(2+)</name>
        <dbReference type="ChEBI" id="CHEBI:29105"/>
    </ligand>
</feature>
<dbReference type="Gene3D" id="3.40.1050.10">
    <property type="entry name" value="Carbonic anhydrase"/>
    <property type="match status" value="1"/>
</dbReference>
<evidence type="ECO:0000256" key="1">
    <source>
        <dbReference type="ARBA" id="ARBA00006217"/>
    </source>
</evidence>
<dbReference type="KEGG" id="cdo:CDOO_11605"/>
<dbReference type="InterPro" id="IPR036874">
    <property type="entry name" value="Carbonic_anhydrase_sf"/>
</dbReference>
<dbReference type="GO" id="GO:0004089">
    <property type="term" value="F:carbonate dehydratase activity"/>
    <property type="evidence" value="ECO:0007669"/>
    <property type="project" value="InterPro"/>
</dbReference>
<keyword evidence="3" id="KW-0862">Zinc</keyword>
<dbReference type="eggNOG" id="COG0288">
    <property type="taxonomic scope" value="Bacteria"/>
</dbReference>
<feature type="binding site" evidence="3">
    <location>
        <position position="108"/>
    </location>
    <ligand>
        <name>Zn(2+)</name>
        <dbReference type="ChEBI" id="CHEBI:29105"/>
    </ligand>
</feature>
<dbReference type="InterPro" id="IPR001765">
    <property type="entry name" value="Carbonic_anhydrase"/>
</dbReference>
<keyword evidence="3" id="KW-0479">Metal-binding</keyword>
<protein>
    <submittedName>
        <fullName evidence="4">Beta-hydroxylase</fullName>
    </submittedName>
</protein>
<dbReference type="Proteomes" id="UP000029914">
    <property type="component" value="Chromosome"/>
</dbReference>
<feature type="binding site" evidence="3">
    <location>
        <position position="55"/>
    </location>
    <ligand>
        <name>Zn(2+)</name>
        <dbReference type="ChEBI" id="CHEBI:29105"/>
    </ligand>
</feature>